<dbReference type="AlphaFoldDB" id="A0A6V7PN92"/>
<evidence type="ECO:0000259" key="5">
    <source>
        <dbReference type="PROSITE" id="PS51294"/>
    </source>
</evidence>
<feature type="domain" description="HTH myb-type" evidence="5">
    <location>
        <begin position="58"/>
        <end position="112"/>
    </location>
</feature>
<dbReference type="GO" id="GO:0003677">
    <property type="term" value="F:DNA binding"/>
    <property type="evidence" value="ECO:0007669"/>
    <property type="project" value="UniProtKB-KW"/>
</dbReference>
<organism evidence="6">
    <name type="scientific">Ananas comosus var. bracteatus</name>
    <name type="common">red pineapple</name>
    <dbReference type="NCBI Taxonomy" id="296719"/>
    <lineage>
        <taxon>Eukaryota</taxon>
        <taxon>Viridiplantae</taxon>
        <taxon>Streptophyta</taxon>
        <taxon>Embryophyta</taxon>
        <taxon>Tracheophyta</taxon>
        <taxon>Spermatophyta</taxon>
        <taxon>Magnoliopsida</taxon>
        <taxon>Liliopsida</taxon>
        <taxon>Poales</taxon>
        <taxon>Bromeliaceae</taxon>
        <taxon>Bromelioideae</taxon>
        <taxon>Ananas</taxon>
    </lineage>
</organism>
<dbReference type="PROSITE" id="PS50090">
    <property type="entry name" value="MYB_LIKE"/>
    <property type="match status" value="2"/>
</dbReference>
<dbReference type="InterPro" id="IPR001005">
    <property type="entry name" value="SANT/Myb"/>
</dbReference>
<proteinExistence type="predicted"/>
<evidence type="ECO:0000259" key="4">
    <source>
        <dbReference type="PROSITE" id="PS50090"/>
    </source>
</evidence>
<comment type="subcellular location">
    <subcellularLocation>
        <location evidence="1">Nucleus</location>
    </subcellularLocation>
</comment>
<dbReference type="InterPro" id="IPR017930">
    <property type="entry name" value="Myb_dom"/>
</dbReference>
<dbReference type="EMBL" id="LR862150">
    <property type="protein sequence ID" value="CAD1832310.1"/>
    <property type="molecule type" value="Genomic_DNA"/>
</dbReference>
<evidence type="ECO:0000256" key="1">
    <source>
        <dbReference type="ARBA" id="ARBA00004123"/>
    </source>
</evidence>
<dbReference type="PANTHER" id="PTHR47999">
    <property type="entry name" value="TRANSCRIPTION FACTOR MYB8-RELATED-RELATED"/>
    <property type="match status" value="1"/>
</dbReference>
<reference evidence="6" key="1">
    <citation type="submission" date="2020-07" db="EMBL/GenBank/DDBJ databases">
        <authorList>
            <person name="Lin J."/>
        </authorList>
    </citation>
    <scope>NUCLEOTIDE SEQUENCE</scope>
</reference>
<feature type="domain" description="Myb-like" evidence="4">
    <location>
        <begin position="4"/>
        <end position="57"/>
    </location>
</feature>
<name>A0A6V7PN92_ANACO</name>
<dbReference type="PANTHER" id="PTHR47999:SF96">
    <property type="entry name" value="TRANSCRIPTION REPRESSOR MYB6-LIKE"/>
    <property type="match status" value="1"/>
</dbReference>
<dbReference type="GO" id="GO:0005634">
    <property type="term" value="C:nucleus"/>
    <property type="evidence" value="ECO:0007669"/>
    <property type="project" value="UniProtKB-SubCell"/>
</dbReference>
<keyword evidence="3" id="KW-0539">Nucleus</keyword>
<gene>
    <name evidence="6" type="ORF">CB5_LOCUS15521</name>
</gene>
<keyword evidence="2" id="KW-0238">DNA-binding</keyword>
<dbReference type="PROSITE" id="PS51294">
    <property type="entry name" value="HTH_MYB"/>
    <property type="match status" value="1"/>
</dbReference>
<protein>
    <submittedName>
        <fullName evidence="6">Uncharacterized protein</fullName>
    </submittedName>
</protein>
<evidence type="ECO:0000313" key="6">
    <source>
        <dbReference type="EMBL" id="CAD1832310.1"/>
    </source>
</evidence>
<dbReference type="CDD" id="cd00167">
    <property type="entry name" value="SANT"/>
    <property type="match status" value="2"/>
</dbReference>
<feature type="domain" description="Myb-like" evidence="4">
    <location>
        <begin position="58"/>
        <end position="108"/>
    </location>
</feature>
<dbReference type="InterPro" id="IPR009057">
    <property type="entry name" value="Homeodomain-like_sf"/>
</dbReference>
<evidence type="ECO:0000256" key="3">
    <source>
        <dbReference type="ARBA" id="ARBA00023242"/>
    </source>
</evidence>
<evidence type="ECO:0000256" key="2">
    <source>
        <dbReference type="ARBA" id="ARBA00023125"/>
    </source>
</evidence>
<dbReference type="SMART" id="SM00717">
    <property type="entry name" value="SANT"/>
    <property type="match status" value="2"/>
</dbReference>
<sequence>MLLEGGVEEGAWTAVEDKMLVSYITAHGEGKWGSLPKRAGAFEALRKSCRLRWLNYLRPGIKRGNITCEEEELIIRLHMLLGNRWSLIAARLPGRTDNEIKNYWNTTLAKRVHNQSHRPPRLLHHYSKTQLNALLTLSPTRLLQKNHHHHHHSLTQILSKQRH</sequence>
<accession>A0A6V7PN92</accession>
<dbReference type="Pfam" id="PF00249">
    <property type="entry name" value="Myb_DNA-binding"/>
    <property type="match status" value="2"/>
</dbReference>
<dbReference type="SUPFAM" id="SSF46689">
    <property type="entry name" value="Homeodomain-like"/>
    <property type="match status" value="1"/>
</dbReference>
<dbReference type="Gene3D" id="1.10.10.60">
    <property type="entry name" value="Homeodomain-like"/>
    <property type="match status" value="2"/>
</dbReference>
<dbReference type="InterPro" id="IPR015495">
    <property type="entry name" value="Myb_TF_plants"/>
</dbReference>